<organism evidence="1">
    <name type="scientific">Anguilla anguilla</name>
    <name type="common">European freshwater eel</name>
    <name type="synonym">Muraena anguilla</name>
    <dbReference type="NCBI Taxonomy" id="7936"/>
    <lineage>
        <taxon>Eukaryota</taxon>
        <taxon>Metazoa</taxon>
        <taxon>Chordata</taxon>
        <taxon>Craniata</taxon>
        <taxon>Vertebrata</taxon>
        <taxon>Euteleostomi</taxon>
        <taxon>Actinopterygii</taxon>
        <taxon>Neopterygii</taxon>
        <taxon>Teleostei</taxon>
        <taxon>Anguilliformes</taxon>
        <taxon>Anguillidae</taxon>
        <taxon>Anguilla</taxon>
    </lineage>
</organism>
<protein>
    <submittedName>
        <fullName evidence="1">Uncharacterized protein</fullName>
    </submittedName>
</protein>
<evidence type="ECO:0000313" key="1">
    <source>
        <dbReference type="EMBL" id="JAH83385.1"/>
    </source>
</evidence>
<reference evidence="1" key="2">
    <citation type="journal article" date="2015" name="Fish Shellfish Immunol.">
        <title>Early steps in the European eel (Anguilla anguilla)-Vibrio vulnificus interaction in the gills: Role of the RtxA13 toxin.</title>
        <authorList>
            <person name="Callol A."/>
            <person name="Pajuelo D."/>
            <person name="Ebbesson L."/>
            <person name="Teles M."/>
            <person name="MacKenzie S."/>
            <person name="Amaro C."/>
        </authorList>
    </citation>
    <scope>NUCLEOTIDE SEQUENCE</scope>
</reference>
<accession>A0A0E9W1G6</accession>
<name>A0A0E9W1G6_ANGAN</name>
<proteinExistence type="predicted"/>
<reference evidence="1" key="1">
    <citation type="submission" date="2014-11" db="EMBL/GenBank/DDBJ databases">
        <authorList>
            <person name="Amaro Gonzalez C."/>
        </authorList>
    </citation>
    <scope>NUCLEOTIDE SEQUENCE</scope>
</reference>
<sequence length="43" mass="4926">MSTLNFHGIRSAQGHNSYLFLPFFTRLTCKPLLPTSLISTEER</sequence>
<dbReference type="EMBL" id="GBXM01025192">
    <property type="protein sequence ID" value="JAH83385.1"/>
    <property type="molecule type" value="Transcribed_RNA"/>
</dbReference>
<dbReference type="AlphaFoldDB" id="A0A0E9W1G6"/>